<protein>
    <recommendedName>
        <fullName evidence="3">Pleckstrin homology domain-containing family A member 8</fullName>
        <ecNumber evidence="2">2.4.1.173</ecNumber>
    </recommendedName>
    <alternativeName>
        <fullName evidence="6">Autophagy-related protein 26</fullName>
    </alternativeName>
</protein>
<feature type="region of interest" description="Disordered" evidence="9">
    <location>
        <begin position="49"/>
        <end position="74"/>
    </location>
</feature>
<dbReference type="GO" id="GO:0016125">
    <property type="term" value="P:sterol metabolic process"/>
    <property type="evidence" value="ECO:0007669"/>
    <property type="project" value="TreeGrafter"/>
</dbReference>
<dbReference type="Gene3D" id="1.10.3520.10">
    <property type="entry name" value="Glycolipid transfer protein"/>
    <property type="match status" value="1"/>
</dbReference>
<dbReference type="GO" id="GO:0120013">
    <property type="term" value="F:lipid transfer activity"/>
    <property type="evidence" value="ECO:0007669"/>
    <property type="project" value="InterPro"/>
</dbReference>
<dbReference type="InterPro" id="IPR036497">
    <property type="entry name" value="GLTP_sf"/>
</dbReference>
<feature type="domain" description="PH" evidence="10">
    <location>
        <begin position="187"/>
        <end position="288"/>
    </location>
</feature>
<accession>A0A9P6AQ18</accession>
<keyword evidence="12" id="KW-1185">Reference proteome</keyword>
<dbReference type="InterPro" id="IPR004276">
    <property type="entry name" value="GlycoTrans_28_N"/>
</dbReference>
<dbReference type="CDD" id="cd03784">
    <property type="entry name" value="GT1_Gtf-like"/>
    <property type="match status" value="1"/>
</dbReference>
<feature type="compositionally biased region" description="Acidic residues" evidence="9">
    <location>
        <begin position="51"/>
        <end position="60"/>
    </location>
</feature>
<evidence type="ECO:0000259" key="10">
    <source>
        <dbReference type="PROSITE" id="PS50003"/>
    </source>
</evidence>
<dbReference type="GO" id="GO:0005975">
    <property type="term" value="P:carbohydrate metabolic process"/>
    <property type="evidence" value="ECO:0007669"/>
    <property type="project" value="InterPro"/>
</dbReference>
<dbReference type="FunFam" id="1.10.3520.10:FF:000001">
    <property type="entry name" value="Pleckstrin domain-containing family A member 8"/>
    <property type="match status" value="1"/>
</dbReference>
<evidence type="ECO:0000313" key="11">
    <source>
        <dbReference type="EMBL" id="KAF9509340.1"/>
    </source>
</evidence>
<comment type="caution">
    <text evidence="11">The sequence shown here is derived from an EMBL/GenBank/DDBJ whole genome shotgun (WGS) entry which is preliminary data.</text>
</comment>
<dbReference type="GO" id="GO:0016906">
    <property type="term" value="F:sterol 3-beta-glucosyltransferase activity"/>
    <property type="evidence" value="ECO:0007669"/>
    <property type="project" value="UniProtKB-EC"/>
</dbReference>
<comment type="catalytic activity">
    <reaction evidence="8">
        <text>a sterol + UDP-alpha-D-glucose = a sterol 3-beta-D-glucoside + UDP + H(+)</text>
        <dbReference type="Rhea" id="RHEA:22724"/>
        <dbReference type="ChEBI" id="CHEBI:15378"/>
        <dbReference type="ChEBI" id="CHEBI:15889"/>
        <dbReference type="ChEBI" id="CHEBI:37424"/>
        <dbReference type="ChEBI" id="CHEBI:58223"/>
        <dbReference type="ChEBI" id="CHEBI:58885"/>
        <dbReference type="EC" id="2.4.1.173"/>
    </reaction>
    <physiologicalReaction direction="left-to-right" evidence="8">
        <dbReference type="Rhea" id="RHEA:22725"/>
    </physiologicalReaction>
</comment>
<evidence type="ECO:0000313" key="12">
    <source>
        <dbReference type="Proteomes" id="UP000886523"/>
    </source>
</evidence>
<name>A0A9P6AQ18_9AGAM</name>
<dbReference type="Pfam" id="PF03033">
    <property type="entry name" value="Glyco_transf_28"/>
    <property type="match status" value="1"/>
</dbReference>
<dbReference type="InterPro" id="IPR001849">
    <property type="entry name" value="PH_domain"/>
</dbReference>
<proteinExistence type="inferred from homology"/>
<feature type="region of interest" description="Disordered" evidence="9">
    <location>
        <begin position="1"/>
        <end position="35"/>
    </location>
</feature>
<dbReference type="GO" id="GO:0005737">
    <property type="term" value="C:cytoplasm"/>
    <property type="evidence" value="ECO:0007669"/>
    <property type="project" value="InterPro"/>
</dbReference>
<dbReference type="Proteomes" id="UP000886523">
    <property type="component" value="Unassembled WGS sequence"/>
</dbReference>
<dbReference type="InterPro" id="IPR050426">
    <property type="entry name" value="Glycosyltransferase_28"/>
</dbReference>
<evidence type="ECO:0000256" key="5">
    <source>
        <dbReference type="ARBA" id="ARBA00022679"/>
    </source>
</evidence>
<dbReference type="SUPFAM" id="SSF50729">
    <property type="entry name" value="PH domain-like"/>
    <property type="match status" value="1"/>
</dbReference>
<dbReference type="EMBL" id="MU129037">
    <property type="protein sequence ID" value="KAF9509340.1"/>
    <property type="molecule type" value="Genomic_DNA"/>
</dbReference>
<dbReference type="PROSITE" id="PS50003">
    <property type="entry name" value="PH_DOMAIN"/>
    <property type="match status" value="1"/>
</dbReference>
<dbReference type="Gene3D" id="2.30.29.30">
    <property type="entry name" value="Pleckstrin-homology domain (PH domain)/Phosphotyrosine-binding domain (PTB)"/>
    <property type="match status" value="1"/>
</dbReference>
<gene>
    <name evidence="11" type="ORF">BS47DRAFT_1365315</name>
</gene>
<dbReference type="PANTHER" id="PTHR48050">
    <property type="entry name" value="STEROL 3-BETA-GLUCOSYLTRANSFERASE"/>
    <property type="match status" value="1"/>
</dbReference>
<feature type="region of interest" description="Disordered" evidence="9">
    <location>
        <begin position="571"/>
        <end position="593"/>
    </location>
</feature>
<sequence>MGDRPHPPKSHTIESTWTNESNESDPITGVGPPGLWAMINAATRYERDQLLDDSSDETDSTDGLRSDEQSHDAELTSDLLSTTNATIARLAQLSVTNYDHPSGSVLREAPEPASLSDSPNPDIILRLLQKEFGHIARDTEEEVFITQKDAGIVVDAMILGVVHLTSHRVTFHASLLSTRPDLAPNSQIIRSGPIVIHRRGLHWKRRRWIELSHDMMSLYKNATDEARARPLKSLLLSDITKVYEMDSASPTIVNLGVTKGKRPEVHRLEFDTTESALLWRREIQEAVFLNRQRQYELLTNSNSSDGPNGRREKTGVRICIPLHRIEAVNMEPFLDFAHLISLTISEDDVTHSHEQGLQGYPQRAFKLVCLTKESGVEIDSFVAAAKAQRALRSESPFPSAVDVVTVDFGPLAFAERGESNGFFSSRSPETYASTKQRRAEDMERRMKKKFALREDLDVFGNSIHLLDDFIISELFAVNRIWLQGCIHSSGYLVISNEYICFWSKSYTYSDITYRFATRDLNQAKSEASTFWGHHSFSVEIKGHPTLYFATQGIYVRDSLHWDPPELSDDGIPTSGPSLAGSDGSTSSTLIEPGISPTLSDSEHSCAALATAYLAPLDHTINFVRQIEIPLEALSVLPRPINIPHNVLGGMKSRHFICLSIGSRGDVQPYIALCLGLIAEGHTATIVTHEEYKQWVEGFGVKHRTAGGDPTALMKLSVEHSMFSPQFFKESLGKFRGWLDELLLQAWRQCQDADVLIESPSAMAGVHIAEALKIPYIRAFTMPWTRTTAYPHAFLSPPVELSGTVNYSTYVLFDNIFWTAMSGQVNRWRKKHLRLPRTDIDTLAQTKIPFIYNFSPAVVPKPLDWGDIIMVSGYWFLDNPDLNWKAPQDLLDFIAKAKADRVPLVYVGGIERQGAICFGTSCVLVVDNVVLAGVRAIISRGWSDRLESEKDKEQGELDKVPHDWLFPQLDAAVHHGGAGTTGASLRAGIPTLIKALVWLQLSTGECLQSHASDQFFWASRVHKLGAGMRVDSLSSSELSAALKKATSDRVMKEKAAAVGERIRAFAYDPYYVCITKWPQHEASSQVDAVHEEGMSDWQSPLSFKDVPITDAGVDTVTFLEASEGLVQLFDLLGSKAFAIVQSDLSGNIAKVRTRYLAAPTLSATLEALVENEKGEKKRVATEGLMWLLRHERSLIHEGQQFTCIALQRSHADKKEELTESFTKAYEQTLKPHHNFVVKPLFGVCNSQHSS</sequence>
<evidence type="ECO:0000256" key="8">
    <source>
        <dbReference type="ARBA" id="ARBA00049453"/>
    </source>
</evidence>
<evidence type="ECO:0000256" key="1">
    <source>
        <dbReference type="ARBA" id="ARBA00006962"/>
    </source>
</evidence>
<evidence type="ECO:0000256" key="9">
    <source>
        <dbReference type="SAM" id="MobiDB-lite"/>
    </source>
</evidence>
<dbReference type="SUPFAM" id="SSF110004">
    <property type="entry name" value="Glycolipid transfer protein, GLTP"/>
    <property type="match status" value="1"/>
</dbReference>
<dbReference type="FunFam" id="3.40.50.2000:FF:000029">
    <property type="entry name" value="Sterol 3-beta-glucosyltransferase"/>
    <property type="match status" value="1"/>
</dbReference>
<dbReference type="InterPro" id="IPR010610">
    <property type="entry name" value="EryCIII-like_C"/>
</dbReference>
<comment type="similarity">
    <text evidence="1">Belongs to the glycosyltransferase 28 family.</text>
</comment>
<dbReference type="FunFam" id="3.40.50.2000:FF:000009">
    <property type="entry name" value="Sterol 3-beta-glucosyltransferase UGT80A2"/>
    <property type="match status" value="1"/>
</dbReference>
<dbReference type="SUPFAM" id="SSF53756">
    <property type="entry name" value="UDP-Glycosyltransferase/glycogen phosphorylase"/>
    <property type="match status" value="1"/>
</dbReference>
<dbReference type="InterPro" id="IPR002213">
    <property type="entry name" value="UDP_glucos_trans"/>
</dbReference>
<evidence type="ECO:0000256" key="2">
    <source>
        <dbReference type="ARBA" id="ARBA00012650"/>
    </source>
</evidence>
<feature type="compositionally biased region" description="Basic and acidic residues" evidence="9">
    <location>
        <begin position="62"/>
        <end position="74"/>
    </location>
</feature>
<organism evidence="11 12">
    <name type="scientific">Hydnum rufescens UP504</name>
    <dbReference type="NCBI Taxonomy" id="1448309"/>
    <lineage>
        <taxon>Eukaryota</taxon>
        <taxon>Fungi</taxon>
        <taxon>Dikarya</taxon>
        <taxon>Basidiomycota</taxon>
        <taxon>Agaricomycotina</taxon>
        <taxon>Agaricomycetes</taxon>
        <taxon>Cantharellales</taxon>
        <taxon>Hydnaceae</taxon>
        <taxon>Hydnum</taxon>
    </lineage>
</organism>
<keyword evidence="5" id="KW-0808">Transferase</keyword>
<keyword evidence="4" id="KW-0328">Glycosyltransferase</keyword>
<dbReference type="PANTHER" id="PTHR48050:SF26">
    <property type="entry name" value="STEROL 3-BETA-GLUCOSYLTRANSFERASE"/>
    <property type="match status" value="1"/>
</dbReference>
<reference evidence="11" key="1">
    <citation type="journal article" date="2020" name="Nat. Commun.">
        <title>Large-scale genome sequencing of mycorrhizal fungi provides insights into the early evolution of symbiotic traits.</title>
        <authorList>
            <person name="Miyauchi S."/>
            <person name="Kiss E."/>
            <person name="Kuo A."/>
            <person name="Drula E."/>
            <person name="Kohler A."/>
            <person name="Sanchez-Garcia M."/>
            <person name="Morin E."/>
            <person name="Andreopoulos B."/>
            <person name="Barry K.W."/>
            <person name="Bonito G."/>
            <person name="Buee M."/>
            <person name="Carver A."/>
            <person name="Chen C."/>
            <person name="Cichocki N."/>
            <person name="Clum A."/>
            <person name="Culley D."/>
            <person name="Crous P.W."/>
            <person name="Fauchery L."/>
            <person name="Girlanda M."/>
            <person name="Hayes R.D."/>
            <person name="Keri Z."/>
            <person name="LaButti K."/>
            <person name="Lipzen A."/>
            <person name="Lombard V."/>
            <person name="Magnuson J."/>
            <person name="Maillard F."/>
            <person name="Murat C."/>
            <person name="Nolan M."/>
            <person name="Ohm R.A."/>
            <person name="Pangilinan J."/>
            <person name="Pereira M.F."/>
            <person name="Perotto S."/>
            <person name="Peter M."/>
            <person name="Pfister S."/>
            <person name="Riley R."/>
            <person name="Sitrit Y."/>
            <person name="Stielow J.B."/>
            <person name="Szollosi G."/>
            <person name="Zifcakova L."/>
            <person name="Stursova M."/>
            <person name="Spatafora J.W."/>
            <person name="Tedersoo L."/>
            <person name="Vaario L.M."/>
            <person name="Yamada A."/>
            <person name="Yan M."/>
            <person name="Wang P."/>
            <person name="Xu J."/>
            <person name="Bruns T."/>
            <person name="Baldrian P."/>
            <person name="Vilgalys R."/>
            <person name="Dunand C."/>
            <person name="Henrissat B."/>
            <person name="Grigoriev I.V."/>
            <person name="Hibbett D."/>
            <person name="Nagy L.G."/>
            <person name="Martin F.M."/>
        </authorList>
    </citation>
    <scope>NUCLEOTIDE SEQUENCE</scope>
    <source>
        <strain evidence="11">UP504</strain>
    </source>
</reference>
<evidence type="ECO:0000256" key="4">
    <source>
        <dbReference type="ARBA" id="ARBA00022676"/>
    </source>
</evidence>
<dbReference type="Pfam" id="PF06722">
    <property type="entry name" value="EryCIII-like_C"/>
    <property type="match status" value="1"/>
</dbReference>
<dbReference type="InterPro" id="IPR011993">
    <property type="entry name" value="PH-like_dom_sf"/>
</dbReference>
<evidence type="ECO:0000256" key="6">
    <source>
        <dbReference type="ARBA" id="ARBA00029843"/>
    </source>
</evidence>
<dbReference type="OrthoDB" id="10261837at2759"/>
<dbReference type="EC" id="2.4.1.173" evidence="2"/>
<feature type="compositionally biased region" description="Polar residues" evidence="9">
    <location>
        <begin position="13"/>
        <end position="25"/>
    </location>
</feature>
<dbReference type="AlphaFoldDB" id="A0A9P6AQ18"/>
<evidence type="ECO:0000256" key="7">
    <source>
        <dbReference type="ARBA" id="ARBA00047886"/>
    </source>
</evidence>
<dbReference type="SMART" id="SM00233">
    <property type="entry name" value="PH"/>
    <property type="match status" value="1"/>
</dbReference>
<evidence type="ECO:0000256" key="3">
    <source>
        <dbReference type="ARBA" id="ARBA00016588"/>
    </source>
</evidence>
<comment type="catalytic activity">
    <reaction evidence="7">
        <text>ergosterol + UDP-alpha-D-glucose = ergosteryl 3-beta-D-glucoside + UDP + H(+)</text>
        <dbReference type="Rhea" id="RHEA:61836"/>
        <dbReference type="ChEBI" id="CHEBI:15378"/>
        <dbReference type="ChEBI" id="CHEBI:16933"/>
        <dbReference type="ChEBI" id="CHEBI:52973"/>
        <dbReference type="ChEBI" id="CHEBI:58223"/>
        <dbReference type="ChEBI" id="CHEBI:58885"/>
    </reaction>
    <physiologicalReaction direction="left-to-right" evidence="7">
        <dbReference type="Rhea" id="RHEA:61837"/>
    </physiologicalReaction>
</comment>
<dbReference type="InterPro" id="IPR014830">
    <property type="entry name" value="Glycolipid_transfer_prot_dom"/>
</dbReference>
<dbReference type="Pfam" id="PF08718">
    <property type="entry name" value="GLTP"/>
    <property type="match status" value="1"/>
</dbReference>
<dbReference type="Gene3D" id="3.40.50.2000">
    <property type="entry name" value="Glycogen Phosphorylase B"/>
    <property type="match status" value="2"/>
</dbReference>